<dbReference type="EMBL" id="AUWY01000074">
    <property type="protein sequence ID" value="EQB32177.1"/>
    <property type="molecule type" value="Genomic_DNA"/>
</dbReference>
<proteinExistence type="predicted"/>
<reference evidence="2 3" key="1">
    <citation type="journal article" date="2013" name="Genome Announc.">
        <title>Draft Genome Sequence of Sphingobium ummariense Strain RL-3, a Hexachlorocyclohexane-Degrading Bacterium.</title>
        <authorList>
            <person name="Kohli P."/>
            <person name="Dua A."/>
            <person name="Sangwan N."/>
            <person name="Oldach P."/>
            <person name="Khurana J.P."/>
            <person name="Lal R."/>
        </authorList>
    </citation>
    <scope>NUCLEOTIDE SEQUENCE [LARGE SCALE GENOMIC DNA]</scope>
    <source>
        <strain evidence="2 3">RL-3</strain>
    </source>
</reference>
<gene>
    <name evidence="2" type="ORF">M529_10265</name>
</gene>
<feature type="chain" id="PRO_5004565172" evidence="1">
    <location>
        <begin position="19"/>
        <end position="173"/>
    </location>
</feature>
<keyword evidence="1" id="KW-0732">Signal</keyword>
<name>T0J5V5_9SPHN</name>
<dbReference type="AlphaFoldDB" id="T0J5V5"/>
<dbReference type="STRING" id="1346791.M529_10265"/>
<accession>T0J5V5</accession>
<dbReference type="Proteomes" id="UP000015523">
    <property type="component" value="Unassembled WGS sequence"/>
</dbReference>
<evidence type="ECO:0000256" key="1">
    <source>
        <dbReference type="SAM" id="SignalP"/>
    </source>
</evidence>
<protein>
    <submittedName>
        <fullName evidence="2">Uncharacterized protein</fullName>
    </submittedName>
</protein>
<sequence length="173" mass="18045">MKMMIAASLMFAGASAYGNTVEPTPPTQSIAVPRAAPPPVFNPAPVSRATVPVTRVMVRVLLGRETLWAGPLSIGASTARILLNEPVSGTAACEQGPRMAAMRQVEIVINGQPYRSPPMAPYQLTARYTRPVESGGCNTGTRGVSIEQGFSLGGPNPIVAEGDGGFRVEITAP</sequence>
<comment type="caution">
    <text evidence="2">The sequence shown here is derived from an EMBL/GenBank/DDBJ whole genome shotgun (WGS) entry which is preliminary data.</text>
</comment>
<evidence type="ECO:0000313" key="3">
    <source>
        <dbReference type="Proteomes" id="UP000015523"/>
    </source>
</evidence>
<organism evidence="2 3">
    <name type="scientific">Sphingobium ummariense RL-3</name>
    <dbReference type="NCBI Taxonomy" id="1346791"/>
    <lineage>
        <taxon>Bacteria</taxon>
        <taxon>Pseudomonadati</taxon>
        <taxon>Pseudomonadota</taxon>
        <taxon>Alphaproteobacteria</taxon>
        <taxon>Sphingomonadales</taxon>
        <taxon>Sphingomonadaceae</taxon>
        <taxon>Sphingobium</taxon>
    </lineage>
</organism>
<feature type="signal peptide" evidence="1">
    <location>
        <begin position="1"/>
        <end position="18"/>
    </location>
</feature>
<evidence type="ECO:0000313" key="2">
    <source>
        <dbReference type="EMBL" id="EQB32177.1"/>
    </source>
</evidence>
<keyword evidence="3" id="KW-1185">Reference proteome</keyword>
<dbReference type="PATRIC" id="fig|1346791.3.peg.1972"/>